<protein>
    <submittedName>
        <fullName evidence="1">Uncharacterized protein</fullName>
    </submittedName>
</protein>
<sequence>MQVAPKFTNIDVDTMHQYLLGTPASEQHPRYIADLLQFPDLAWVTHVEIPQQAALYGLPEERLCL</sequence>
<dbReference type="AlphaFoldDB" id="K6Y6U6"/>
<evidence type="ECO:0000313" key="1">
    <source>
        <dbReference type="EMBL" id="GAC28514.1"/>
    </source>
</evidence>
<dbReference type="STRING" id="1121922.GCA_000428905_02894"/>
<organism evidence="1 2">
    <name type="scientific">Brumicola pallidula DSM 14239 = ACAM 615</name>
    <dbReference type="NCBI Taxonomy" id="1121922"/>
    <lineage>
        <taxon>Bacteria</taxon>
        <taxon>Pseudomonadati</taxon>
        <taxon>Pseudomonadota</taxon>
        <taxon>Gammaproteobacteria</taxon>
        <taxon>Alteromonadales</taxon>
        <taxon>Alteromonadaceae</taxon>
        <taxon>Brumicola</taxon>
    </lineage>
</organism>
<keyword evidence="2" id="KW-1185">Reference proteome</keyword>
<gene>
    <name evidence="1" type="ORF">GPAL_1650</name>
</gene>
<proteinExistence type="predicted"/>
<name>K6Y6U6_9ALTE</name>
<comment type="caution">
    <text evidence="1">The sequence shown here is derived from an EMBL/GenBank/DDBJ whole genome shotgun (WGS) entry which is preliminary data.</text>
</comment>
<dbReference type="OrthoDB" id="9761969at2"/>
<dbReference type="RefSeq" id="WP_006010744.1">
    <property type="nucleotide sequence ID" value="NZ_AUAV01000015.1"/>
</dbReference>
<dbReference type="EMBL" id="BAEQ01000024">
    <property type="protein sequence ID" value="GAC28514.1"/>
    <property type="molecule type" value="Genomic_DNA"/>
</dbReference>
<accession>K6Y6U6</accession>
<evidence type="ECO:0000313" key="2">
    <source>
        <dbReference type="Proteomes" id="UP000006251"/>
    </source>
</evidence>
<dbReference type="Proteomes" id="UP000006251">
    <property type="component" value="Unassembled WGS sequence"/>
</dbReference>
<reference evidence="2" key="1">
    <citation type="journal article" date="2014" name="Environ. Microbiol.">
        <title>Comparative genomics of the marine bacterial genus Glaciecola reveals the high degree of genomic diversity and genomic characteristic for cold adaptation.</title>
        <authorList>
            <person name="Qin Q.L."/>
            <person name="Xie B.B."/>
            <person name="Yu Y."/>
            <person name="Shu Y.L."/>
            <person name="Rong J.C."/>
            <person name="Zhang Y.J."/>
            <person name="Zhao D.L."/>
            <person name="Chen X.L."/>
            <person name="Zhang X.Y."/>
            <person name="Chen B."/>
            <person name="Zhou B.C."/>
            <person name="Zhang Y.Z."/>
        </authorList>
    </citation>
    <scope>NUCLEOTIDE SEQUENCE [LARGE SCALE GENOMIC DNA]</scope>
    <source>
        <strain evidence="2">ACAM 615</strain>
    </source>
</reference>